<dbReference type="InterPro" id="IPR038193">
    <property type="entry name" value="Mistic_sf"/>
</dbReference>
<dbReference type="EMBL" id="CP012600">
    <property type="protein sequence ID" value="ALC82179.1"/>
    <property type="molecule type" value="Genomic_DNA"/>
</dbReference>
<dbReference type="PATRIC" id="fig|1441095.3.peg.2575"/>
<dbReference type="RefSeq" id="WP_053603962.1">
    <property type="nucleotide sequence ID" value="NZ_CP012600.1"/>
</dbReference>
<dbReference type="OrthoDB" id="2898399at2"/>
<proteinExistence type="predicted"/>
<reference evidence="2" key="1">
    <citation type="submission" date="2015-08" db="EMBL/GenBank/DDBJ databases">
        <title>Genome sequencing project for genomic taxonomy and phylogenomics of Bacillus-like bacteria.</title>
        <authorList>
            <person name="Liu B."/>
            <person name="Wang J."/>
            <person name="Zhu Y."/>
            <person name="Liu G."/>
            <person name="Chen Q."/>
            <person name="Chen Z."/>
            <person name="Lan J."/>
            <person name="Che J."/>
            <person name="Ge C."/>
            <person name="Shi H."/>
            <person name="Pan Z."/>
            <person name="Liu X."/>
        </authorList>
    </citation>
    <scope>NUCLEOTIDE SEQUENCE [LARGE SCALE GENOMIC DNA]</scope>
    <source>
        <strain evidence="2">FJAT-4402</strain>
    </source>
</reference>
<dbReference type="Gene3D" id="1.10.220.90">
    <property type="entry name" value="Mistic"/>
    <property type="match status" value="1"/>
</dbReference>
<gene>
    <name evidence="1" type="ORF">AM592_11760</name>
</gene>
<dbReference type="Pfam" id="PF11458">
    <property type="entry name" value="Mistic"/>
    <property type="match status" value="1"/>
</dbReference>
<name>A0A0M4FKD4_9BACI</name>
<dbReference type="Proteomes" id="UP000067625">
    <property type="component" value="Chromosome"/>
</dbReference>
<organism evidence="1 2">
    <name type="scientific">Bacillus gobiensis</name>
    <dbReference type="NCBI Taxonomy" id="1441095"/>
    <lineage>
        <taxon>Bacteria</taxon>
        <taxon>Bacillati</taxon>
        <taxon>Bacillota</taxon>
        <taxon>Bacilli</taxon>
        <taxon>Bacillales</taxon>
        <taxon>Bacillaceae</taxon>
        <taxon>Bacillus</taxon>
    </lineage>
</organism>
<protein>
    <submittedName>
        <fullName evidence="1">Protein mistic</fullName>
    </submittedName>
</protein>
<dbReference type="AlphaFoldDB" id="A0A0M4FKD4"/>
<reference evidence="1 2" key="2">
    <citation type="journal article" date="2016" name="Int. J. Syst. Evol. Microbiol.">
        <title>Bacillus gobiensis sp. nov., isolated from a soil sample.</title>
        <authorList>
            <person name="Liu B."/>
            <person name="Liu G.H."/>
            <person name="Cetin S."/>
            <person name="Schumann P."/>
            <person name="Pan Z.Z."/>
            <person name="Chen Q.Q."/>
        </authorList>
    </citation>
    <scope>NUCLEOTIDE SEQUENCE [LARGE SCALE GENOMIC DNA]</scope>
    <source>
        <strain evidence="1 2">FJAT-4402</strain>
    </source>
</reference>
<evidence type="ECO:0000313" key="2">
    <source>
        <dbReference type="Proteomes" id="UP000067625"/>
    </source>
</evidence>
<evidence type="ECO:0000313" key="1">
    <source>
        <dbReference type="EMBL" id="ALC82179.1"/>
    </source>
</evidence>
<accession>A0A0M4FKD4</accession>
<keyword evidence="2" id="KW-1185">Reference proteome</keyword>
<sequence>MNVSSKEQNLLSGAIDKMNEGLDAFIQLYNEAKIQKNNIEFDEDTLKVIEEAIEVHGKETIEKKLNRIVQEILSFSVTGNGDS</sequence>
<dbReference type="InterPro" id="IPR021078">
    <property type="entry name" value="Membrane-integrating_Mistic"/>
</dbReference>